<dbReference type="EMBL" id="HBUF01221062">
    <property type="protein sequence ID" value="CAG6669437.1"/>
    <property type="molecule type" value="Transcribed_RNA"/>
</dbReference>
<reference evidence="1" key="1">
    <citation type="submission" date="2021-05" db="EMBL/GenBank/DDBJ databases">
        <authorList>
            <person name="Alioto T."/>
            <person name="Alioto T."/>
            <person name="Gomez Garrido J."/>
        </authorList>
    </citation>
    <scope>NUCLEOTIDE SEQUENCE</scope>
</reference>
<protein>
    <submittedName>
        <fullName evidence="1">Uncharacterized protein</fullName>
    </submittedName>
</protein>
<sequence length="202" mass="22036">MFVDPLHLFIGFEFALLDTNEIALPLVAAKLLGFVPPSVFESLGDIEGLESLVATQLEFLSPSVFEFSSPGNIEKRLESFVATQLEFLPSNVEFSLPKKLAVAEFSHLSVVVNELEQCVPLLNIEVVAIFALLPALEVGNRTVGFAQLDVGITFELVLKDVVDLVLEDVIALLGGDIFLLYDDVIDLLLAQDGDGIEYDVLL</sequence>
<evidence type="ECO:0000313" key="1">
    <source>
        <dbReference type="EMBL" id="CAG6669437.1"/>
    </source>
</evidence>
<dbReference type="AlphaFoldDB" id="A0A8D8WR29"/>
<organism evidence="1">
    <name type="scientific">Cacopsylla melanoneura</name>
    <dbReference type="NCBI Taxonomy" id="428564"/>
    <lineage>
        <taxon>Eukaryota</taxon>
        <taxon>Metazoa</taxon>
        <taxon>Ecdysozoa</taxon>
        <taxon>Arthropoda</taxon>
        <taxon>Hexapoda</taxon>
        <taxon>Insecta</taxon>
        <taxon>Pterygota</taxon>
        <taxon>Neoptera</taxon>
        <taxon>Paraneoptera</taxon>
        <taxon>Hemiptera</taxon>
        <taxon>Sternorrhyncha</taxon>
        <taxon>Psylloidea</taxon>
        <taxon>Psyllidae</taxon>
        <taxon>Psyllinae</taxon>
        <taxon>Cacopsylla</taxon>
    </lineage>
</organism>
<name>A0A8D8WR29_9HEMI</name>
<accession>A0A8D8WR29</accession>
<proteinExistence type="predicted"/>